<dbReference type="EMBL" id="SMFK01000004">
    <property type="protein sequence ID" value="TDD97433.1"/>
    <property type="molecule type" value="Genomic_DNA"/>
</dbReference>
<comment type="similarity">
    <text evidence="2">Belongs to the OmpP1/FadL family.</text>
</comment>
<evidence type="ECO:0000256" key="6">
    <source>
        <dbReference type="ARBA" id="ARBA00023136"/>
    </source>
</evidence>
<organism evidence="8 9">
    <name type="scientific">Flavobacterium cellulosilyticum</name>
    <dbReference type="NCBI Taxonomy" id="2541731"/>
    <lineage>
        <taxon>Bacteria</taxon>
        <taxon>Pseudomonadati</taxon>
        <taxon>Bacteroidota</taxon>
        <taxon>Flavobacteriia</taxon>
        <taxon>Flavobacteriales</taxon>
        <taxon>Flavobacteriaceae</taxon>
        <taxon>Flavobacterium</taxon>
    </lineage>
</organism>
<keyword evidence="3" id="KW-1134">Transmembrane beta strand</keyword>
<evidence type="ECO:0000256" key="3">
    <source>
        <dbReference type="ARBA" id="ARBA00022452"/>
    </source>
</evidence>
<dbReference type="Proteomes" id="UP000295479">
    <property type="component" value="Unassembled WGS sequence"/>
</dbReference>
<dbReference type="GO" id="GO:0015483">
    <property type="term" value="F:long-chain fatty acid transporting porin activity"/>
    <property type="evidence" value="ECO:0007669"/>
    <property type="project" value="TreeGrafter"/>
</dbReference>
<comment type="subcellular location">
    <subcellularLocation>
        <location evidence="1">Cell outer membrane</location>
        <topology evidence="1">Multi-pass membrane protein</topology>
    </subcellularLocation>
</comment>
<dbReference type="PANTHER" id="PTHR35093">
    <property type="entry name" value="OUTER MEMBRANE PROTEIN NMB0088-RELATED"/>
    <property type="match status" value="1"/>
</dbReference>
<protein>
    <submittedName>
        <fullName evidence="8">Transporter</fullName>
    </submittedName>
</protein>
<evidence type="ECO:0000256" key="1">
    <source>
        <dbReference type="ARBA" id="ARBA00004571"/>
    </source>
</evidence>
<proteinExistence type="inferred from homology"/>
<name>A0A4R5CGM8_9FLAO</name>
<evidence type="ECO:0000256" key="7">
    <source>
        <dbReference type="ARBA" id="ARBA00023237"/>
    </source>
</evidence>
<evidence type="ECO:0000313" key="8">
    <source>
        <dbReference type="EMBL" id="TDD97433.1"/>
    </source>
</evidence>
<gene>
    <name evidence="8" type="ORF">E0F76_08990</name>
</gene>
<reference evidence="8 9" key="1">
    <citation type="submission" date="2019-03" db="EMBL/GenBank/DDBJ databases">
        <title>Flavobacterium AR-3-4 sp. nov. isolated from arctic soil.</title>
        <authorList>
            <person name="Chaudhary D.K."/>
        </authorList>
    </citation>
    <scope>NUCLEOTIDE SEQUENCE [LARGE SCALE GENOMIC DNA]</scope>
    <source>
        <strain evidence="8 9">AR-3-4</strain>
    </source>
</reference>
<keyword evidence="7" id="KW-0998">Cell outer membrane</keyword>
<keyword evidence="5" id="KW-0732">Signal</keyword>
<keyword evidence="6" id="KW-0472">Membrane</keyword>
<comment type="caution">
    <text evidence="8">The sequence shown here is derived from an EMBL/GenBank/DDBJ whole genome shotgun (WGS) entry which is preliminary data.</text>
</comment>
<evidence type="ECO:0000256" key="2">
    <source>
        <dbReference type="ARBA" id="ARBA00008163"/>
    </source>
</evidence>
<dbReference type="AlphaFoldDB" id="A0A4R5CGM8"/>
<dbReference type="InterPro" id="IPR005017">
    <property type="entry name" value="OMPP1/FadL/TodX"/>
</dbReference>
<dbReference type="Gene3D" id="2.40.160.60">
    <property type="entry name" value="Outer membrane protein transport protein (OMPP1/FadL/TodX)"/>
    <property type="match status" value="1"/>
</dbReference>
<keyword evidence="9" id="KW-1185">Reference proteome</keyword>
<sequence>MKKYIFLLIAGFTISVSQSQEISDAIRYSQDNLNGTARFRAMSGAFGALGGDLSSLNVNPAGSSVFNNNQITATLSNFNVKNNSNYFNTATSTTDNSFDLNQTGGVFVFKNQNQNSDWKKFSIAINYENTNNFNNSVFSAGVNPTKSVDSYFLSYANANPQQNQLGIPLGTIRNNNYADLNFADQQAFLGYEGYIINAIPLASDPSNDKNPDIRSYSSNITPGVNYYQENSIMTNGYNGKLSFNAATSFQDKLYFGLNLNAHFLDYNKSSSFYESNSNALSNSDYTVKRLRFDNQLYTYGSGFSFQLGAIAKVSTEIRLGLAYESSTWYKLNDEFTQKLVSVSANTGGELPSDVVNPKITNYYELYKLQTPSKITGSFAYIFGKSGLISVDYSIKDYGSTKFTPENDTYFKSLNNQMSSTLTNTGELRIGAEYKIKQWSLRGGYRYEESPYKNATTIGNLKGYSGGFGYNFGSTKVDLAYSYAQRNSQQGYFSQGLTDGAKINTINNNVSMTLLFEL</sequence>
<dbReference type="OrthoDB" id="9765571at2"/>
<accession>A0A4R5CGM8</accession>
<evidence type="ECO:0000256" key="4">
    <source>
        <dbReference type="ARBA" id="ARBA00022692"/>
    </source>
</evidence>
<evidence type="ECO:0000256" key="5">
    <source>
        <dbReference type="ARBA" id="ARBA00022729"/>
    </source>
</evidence>
<dbReference type="SUPFAM" id="SSF56935">
    <property type="entry name" value="Porins"/>
    <property type="match status" value="1"/>
</dbReference>
<dbReference type="PANTHER" id="PTHR35093:SF8">
    <property type="entry name" value="OUTER MEMBRANE PROTEIN NMB0088-RELATED"/>
    <property type="match status" value="1"/>
</dbReference>
<evidence type="ECO:0000313" key="9">
    <source>
        <dbReference type="Proteomes" id="UP000295479"/>
    </source>
</evidence>
<dbReference type="RefSeq" id="WP_132004476.1">
    <property type="nucleotide sequence ID" value="NZ_SMFK01000004.1"/>
</dbReference>
<dbReference type="GO" id="GO:0009279">
    <property type="term" value="C:cell outer membrane"/>
    <property type="evidence" value="ECO:0007669"/>
    <property type="project" value="UniProtKB-SubCell"/>
</dbReference>
<keyword evidence="4" id="KW-0812">Transmembrane</keyword>
<dbReference type="Pfam" id="PF03349">
    <property type="entry name" value="Toluene_X"/>
    <property type="match status" value="1"/>
</dbReference>